<feature type="region of interest" description="Disordered" evidence="1">
    <location>
        <begin position="535"/>
        <end position="554"/>
    </location>
</feature>
<dbReference type="PANTHER" id="PTHR24148">
    <property type="entry name" value="ANKYRIN REPEAT DOMAIN-CONTAINING PROTEIN 39 HOMOLOG-RELATED"/>
    <property type="match status" value="1"/>
</dbReference>
<sequence length="554" mass="63603">MPLYSKIHEWQTRLIVVKPNADHDARLEISLQVVDLVDVTTGAVVNHENIIMYDALSYTWGNEPPSIACTCDGTELLLRANLAAALKYLRQSDCDRYIWADFICINQQDDIEKSFQIPRMESIYSKAREVFIWLGESAPVNEILWRCNTTCRLSDAAPLSCPRHSKKLWKQVLKYPWFGRTWVRQEVYAARRLTVCFPRFTVPWEAFIQSAPGAGTSHETLASKASQRMWSLDEAFKELQRPQTVELVRRLVDLLKQGVLFQATVPHDHIFSILGMMLMPKIGTRGIPVDYQKSYEEVCSDAVRFIIRETHSLDILKLCVFQRNKTYALDWPNISWSFKFVYERTQSHTLPLKSYKSPTKVVSLDLELFYQDSGPHIEWFDLENPIRDAGTSTPLESTNTILLPNQTIPFRPLVLQGRVWGTLTWSPRNNILSVYRVIHETDDEEAKVEHSPGHLSKVYGIFVTTKTTIVSFPDGTEREEREGGSFYGGRGGDVLVRLQPGAMDFILRKCPGIDDLFEIVGYSDSRVHQIEWTTSYGNYSQPSPPGPDKRFRIR</sequence>
<dbReference type="EMBL" id="JAPCWZ010000009">
    <property type="protein sequence ID" value="KAK8852123.1"/>
    <property type="molecule type" value="Genomic_DNA"/>
</dbReference>
<feature type="domain" description="Heterokaryon incompatibility" evidence="2">
    <location>
        <begin position="53"/>
        <end position="186"/>
    </location>
</feature>
<organism evidence="3 4">
    <name type="scientific">Apiospora arundinis</name>
    <dbReference type="NCBI Taxonomy" id="335852"/>
    <lineage>
        <taxon>Eukaryota</taxon>
        <taxon>Fungi</taxon>
        <taxon>Dikarya</taxon>
        <taxon>Ascomycota</taxon>
        <taxon>Pezizomycotina</taxon>
        <taxon>Sordariomycetes</taxon>
        <taxon>Xylariomycetidae</taxon>
        <taxon>Amphisphaeriales</taxon>
        <taxon>Apiosporaceae</taxon>
        <taxon>Apiospora</taxon>
    </lineage>
</organism>
<evidence type="ECO:0000259" key="2">
    <source>
        <dbReference type="Pfam" id="PF06985"/>
    </source>
</evidence>
<evidence type="ECO:0000256" key="1">
    <source>
        <dbReference type="SAM" id="MobiDB-lite"/>
    </source>
</evidence>
<dbReference type="PANTHER" id="PTHR24148:SF64">
    <property type="entry name" value="HETEROKARYON INCOMPATIBILITY DOMAIN-CONTAINING PROTEIN"/>
    <property type="match status" value="1"/>
</dbReference>
<gene>
    <name evidence="3" type="ORF">PGQ11_014602</name>
</gene>
<evidence type="ECO:0000313" key="4">
    <source>
        <dbReference type="Proteomes" id="UP001390339"/>
    </source>
</evidence>
<keyword evidence="4" id="KW-1185">Reference proteome</keyword>
<name>A0ABR2HSR6_9PEZI</name>
<accession>A0ABR2HSR6</accession>
<reference evidence="3 4" key="1">
    <citation type="journal article" date="2024" name="IMA Fungus">
        <title>Apiospora arundinis, a panoply of carbohydrate-active enzymes and secondary metabolites.</title>
        <authorList>
            <person name="Sorensen T."/>
            <person name="Petersen C."/>
            <person name="Muurmann A.T."/>
            <person name="Christiansen J.V."/>
            <person name="Brundto M.L."/>
            <person name="Overgaard C.K."/>
            <person name="Boysen A.T."/>
            <person name="Wollenberg R.D."/>
            <person name="Larsen T.O."/>
            <person name="Sorensen J.L."/>
            <person name="Nielsen K.L."/>
            <person name="Sondergaard T.E."/>
        </authorList>
    </citation>
    <scope>NUCLEOTIDE SEQUENCE [LARGE SCALE GENOMIC DNA]</scope>
    <source>
        <strain evidence="3 4">AAU 773</strain>
    </source>
</reference>
<comment type="caution">
    <text evidence="3">The sequence shown here is derived from an EMBL/GenBank/DDBJ whole genome shotgun (WGS) entry which is preliminary data.</text>
</comment>
<dbReference type="Pfam" id="PF06985">
    <property type="entry name" value="HET"/>
    <property type="match status" value="1"/>
</dbReference>
<proteinExistence type="predicted"/>
<dbReference type="InterPro" id="IPR052895">
    <property type="entry name" value="HetReg/Transcr_Mod"/>
</dbReference>
<dbReference type="Proteomes" id="UP001390339">
    <property type="component" value="Unassembled WGS sequence"/>
</dbReference>
<dbReference type="InterPro" id="IPR010730">
    <property type="entry name" value="HET"/>
</dbReference>
<protein>
    <submittedName>
        <fullName evidence="3">Heterokaryon incompatibility protein-domain-containing protein</fullName>
    </submittedName>
</protein>
<evidence type="ECO:0000313" key="3">
    <source>
        <dbReference type="EMBL" id="KAK8852123.1"/>
    </source>
</evidence>